<evidence type="ECO:0000256" key="6">
    <source>
        <dbReference type="SAM" id="Phobius"/>
    </source>
</evidence>
<dbReference type="InterPro" id="IPR004712">
    <property type="entry name" value="Na+/H+_antiporter_fungi"/>
</dbReference>
<dbReference type="Pfam" id="PF00999">
    <property type="entry name" value="Na_H_Exchanger"/>
    <property type="match status" value="1"/>
</dbReference>
<dbReference type="GO" id="GO:0015385">
    <property type="term" value="F:sodium:proton antiporter activity"/>
    <property type="evidence" value="ECO:0007669"/>
    <property type="project" value="InterPro"/>
</dbReference>
<feature type="transmembrane region" description="Helical" evidence="6">
    <location>
        <begin position="443"/>
        <end position="465"/>
    </location>
</feature>
<dbReference type="GO" id="GO:0120029">
    <property type="term" value="P:proton export across plasma membrane"/>
    <property type="evidence" value="ECO:0007669"/>
    <property type="project" value="InterPro"/>
</dbReference>
<dbReference type="RefSeq" id="XP_013332396.1">
    <property type="nucleotide sequence ID" value="XM_013476942.1"/>
</dbReference>
<dbReference type="EMBL" id="LASV01000012">
    <property type="protein sequence ID" value="KKA25784.1"/>
    <property type="molecule type" value="Genomic_DNA"/>
</dbReference>
<feature type="transmembrane region" description="Helical" evidence="6">
    <location>
        <begin position="338"/>
        <end position="357"/>
    </location>
</feature>
<keyword evidence="4 6" id="KW-0472">Membrane</keyword>
<evidence type="ECO:0000256" key="3">
    <source>
        <dbReference type="ARBA" id="ARBA00022989"/>
    </source>
</evidence>
<dbReference type="Proteomes" id="UP000053958">
    <property type="component" value="Unassembled WGS sequence"/>
</dbReference>
<gene>
    <name evidence="8" type="ORF">T310_0170</name>
</gene>
<feature type="transmembrane region" description="Helical" evidence="6">
    <location>
        <begin position="244"/>
        <end position="265"/>
    </location>
</feature>
<comment type="caution">
    <text evidence="8">The sequence shown here is derived from an EMBL/GenBank/DDBJ whole genome shotgun (WGS) entry which is preliminary data.</text>
</comment>
<comment type="subcellular location">
    <subcellularLocation>
        <location evidence="1">Membrane</location>
        <topology evidence="1">Multi-pass membrane protein</topology>
    </subcellularLocation>
</comment>
<dbReference type="AlphaFoldDB" id="A0A0F4Z5H3"/>
<dbReference type="STRING" id="1408163.A0A0F4Z5H3"/>
<protein>
    <submittedName>
        <fullName evidence="8">Plasma membrane antiporter</fullName>
    </submittedName>
</protein>
<name>A0A0F4Z5H3_RASE3</name>
<accession>A0A0F4Z5H3</accession>
<proteinExistence type="predicted"/>
<organism evidence="8 9">
    <name type="scientific">Rasamsonia emersonii (strain ATCC 16479 / CBS 393.64 / IMI 116815)</name>
    <dbReference type="NCBI Taxonomy" id="1408163"/>
    <lineage>
        <taxon>Eukaryota</taxon>
        <taxon>Fungi</taxon>
        <taxon>Dikarya</taxon>
        <taxon>Ascomycota</taxon>
        <taxon>Pezizomycotina</taxon>
        <taxon>Eurotiomycetes</taxon>
        <taxon>Eurotiomycetidae</taxon>
        <taxon>Eurotiales</taxon>
        <taxon>Trichocomaceae</taxon>
        <taxon>Rasamsonia</taxon>
    </lineage>
</organism>
<evidence type="ECO:0000256" key="2">
    <source>
        <dbReference type="ARBA" id="ARBA00022692"/>
    </source>
</evidence>
<evidence type="ECO:0000256" key="4">
    <source>
        <dbReference type="ARBA" id="ARBA00023136"/>
    </source>
</evidence>
<feature type="transmembrane region" description="Helical" evidence="6">
    <location>
        <begin position="12"/>
        <end position="31"/>
    </location>
</feature>
<dbReference type="GO" id="GO:0005886">
    <property type="term" value="C:plasma membrane"/>
    <property type="evidence" value="ECO:0007669"/>
    <property type="project" value="InterPro"/>
</dbReference>
<evidence type="ECO:0000256" key="1">
    <source>
        <dbReference type="ARBA" id="ARBA00004141"/>
    </source>
</evidence>
<dbReference type="PANTHER" id="PTHR31382">
    <property type="entry name" value="NA(+)/H(+) ANTIPORTER"/>
    <property type="match status" value="1"/>
</dbReference>
<evidence type="ECO:0000259" key="7">
    <source>
        <dbReference type="Pfam" id="PF00999"/>
    </source>
</evidence>
<dbReference type="GO" id="GO:0036376">
    <property type="term" value="P:sodium ion export across plasma membrane"/>
    <property type="evidence" value="ECO:0007669"/>
    <property type="project" value="InterPro"/>
</dbReference>
<dbReference type="InterPro" id="IPR006153">
    <property type="entry name" value="Cation/H_exchanger_TM"/>
</dbReference>
<evidence type="ECO:0000313" key="8">
    <source>
        <dbReference type="EMBL" id="KKA25784.1"/>
    </source>
</evidence>
<feature type="transmembrane region" description="Helical" evidence="6">
    <location>
        <begin position="369"/>
        <end position="386"/>
    </location>
</feature>
<keyword evidence="9" id="KW-1185">Reference proteome</keyword>
<feature type="region of interest" description="Disordered" evidence="5">
    <location>
        <begin position="574"/>
        <end position="606"/>
    </location>
</feature>
<feature type="transmembrane region" description="Helical" evidence="6">
    <location>
        <begin position="406"/>
        <end position="423"/>
    </location>
</feature>
<reference evidence="8 9" key="1">
    <citation type="submission" date="2015-04" db="EMBL/GenBank/DDBJ databases">
        <authorList>
            <person name="Heijne W.H."/>
            <person name="Fedorova N.D."/>
            <person name="Nierman W.C."/>
            <person name="Vollebregt A.W."/>
            <person name="Zhao Z."/>
            <person name="Wu L."/>
            <person name="Kumar M."/>
            <person name="Stam H."/>
            <person name="van den Berg M.A."/>
            <person name="Pel H.J."/>
        </authorList>
    </citation>
    <scope>NUCLEOTIDE SEQUENCE [LARGE SCALE GENOMIC DNA]</scope>
    <source>
        <strain evidence="8 9">CBS 393.64</strain>
    </source>
</reference>
<feature type="domain" description="Cation/H+ exchanger transmembrane" evidence="7">
    <location>
        <begin position="133"/>
        <end position="468"/>
    </location>
</feature>
<evidence type="ECO:0000313" key="9">
    <source>
        <dbReference type="Proteomes" id="UP000053958"/>
    </source>
</evidence>
<dbReference type="PANTHER" id="PTHR31382:SF5">
    <property type="entry name" value="SODIUM ION_PROTON EXCHANGER (EUROFUNG)"/>
    <property type="match status" value="1"/>
</dbReference>
<dbReference type="GeneID" id="25312225"/>
<dbReference type="GO" id="GO:0042391">
    <property type="term" value="P:regulation of membrane potential"/>
    <property type="evidence" value="ECO:0007669"/>
    <property type="project" value="InterPro"/>
</dbReference>
<keyword evidence="3 6" id="KW-1133">Transmembrane helix</keyword>
<keyword evidence="2 6" id="KW-0812">Transmembrane</keyword>
<sequence length="606" mass="67193">MLRPILDISPLNVVASVAVPAFVLGILLGPVGADILDVSQWGGDNAGHVHDIAYILTYAGSVPASDWNPARQSRVRAPKAVSETTRCRDDDMFATGDDYDVALHHSLHQADGSENFFRTPAMSSLEAAILNPFLTQIVQVAALIIGSCVTCTDPVLSQAIAKGPFADNYVRRPLREFISSEAGGNDGFGFPFLLLAVSLLRYAEAPDNAVSLDEYDQAKGIPDQLGMEETGRFGGGTDTALKHWAIEGVIFMVLLGFAYGAIVGTTSRVSLNFALKRKWVDNESYLLFPLALGLFIIGTCGCFGSDETLACFVAGNALNWDGRYLAETHARHDMFNAIIERLLNFGAFMFIGLIMPWDELVSPEKTGLTIGRLLGLGFLVLVLRRIPAIMLSYRFMSNICRDWKEALFLGYFGPIGIGAISYVEYARRLFPDPGKSDREINNLTAVMIPGNGLLACLFSIVVHGLSVPVLNAIYKYFKVTPVHDDPVEVLLLSQNEPLPNNSTATPQRHSVILNNRFSRRDDEEDISHRSTASVMVERARHYQQQHQHYHHHHLHHRQSLHGSDEFEILHHSEEGRVSTERLTSRESFPKDNQDNHNSHIEMRNMI</sequence>
<dbReference type="OrthoDB" id="5327978at2759"/>
<feature type="transmembrane region" description="Helical" evidence="6">
    <location>
        <begin position="285"/>
        <end position="304"/>
    </location>
</feature>
<evidence type="ECO:0000256" key="5">
    <source>
        <dbReference type="SAM" id="MobiDB-lite"/>
    </source>
</evidence>